<sequence>MRVAVVLGRRAAVKPGPHDVDVQHHEQTLPRYGRDGVHAHPGPRDADAGVPFLAAPYAGPYGQVQRARGRYQTVANLQLHVRGGENDPIGRRKCFPYGNHCLETIRKRKVDSFAISGNTGARMAGEPKGWPRFSRSVVGGSIVLILYCKDGAKRRANCLLASFFFFFQNTINTPNQRCPRTG</sequence>
<protein>
    <submittedName>
        <fullName evidence="1">Uncharacterized protein</fullName>
    </submittedName>
</protein>
<keyword evidence="2" id="KW-1185">Reference proteome</keyword>
<accession>A0A182XQ59</accession>
<proteinExistence type="predicted"/>
<evidence type="ECO:0000313" key="2">
    <source>
        <dbReference type="Proteomes" id="UP000076407"/>
    </source>
</evidence>
<dbReference type="EnsemblMetazoa" id="AQUA014005-RA">
    <property type="protein sequence ID" value="AQUA014005-PA"/>
    <property type="gene ID" value="AQUA014005"/>
</dbReference>
<dbReference type="Proteomes" id="UP000076407">
    <property type="component" value="Unassembled WGS sequence"/>
</dbReference>
<name>A0A182XQ59_ANOQN</name>
<organism evidence="1 2">
    <name type="scientific">Anopheles quadriannulatus</name>
    <name type="common">Mosquito</name>
    <dbReference type="NCBI Taxonomy" id="34691"/>
    <lineage>
        <taxon>Eukaryota</taxon>
        <taxon>Metazoa</taxon>
        <taxon>Ecdysozoa</taxon>
        <taxon>Arthropoda</taxon>
        <taxon>Hexapoda</taxon>
        <taxon>Insecta</taxon>
        <taxon>Pterygota</taxon>
        <taxon>Neoptera</taxon>
        <taxon>Endopterygota</taxon>
        <taxon>Diptera</taxon>
        <taxon>Nematocera</taxon>
        <taxon>Culicoidea</taxon>
        <taxon>Culicidae</taxon>
        <taxon>Anophelinae</taxon>
        <taxon>Anopheles</taxon>
    </lineage>
</organism>
<reference evidence="1" key="1">
    <citation type="submission" date="2020-05" db="UniProtKB">
        <authorList>
            <consortium name="EnsemblMetazoa"/>
        </authorList>
    </citation>
    <scope>IDENTIFICATION</scope>
    <source>
        <strain evidence="1">SANGQUA</strain>
    </source>
</reference>
<dbReference type="VEuPathDB" id="VectorBase:AQUA014005"/>
<dbReference type="AlphaFoldDB" id="A0A182XQ59"/>
<evidence type="ECO:0000313" key="1">
    <source>
        <dbReference type="EnsemblMetazoa" id="AQUA014005-PA"/>
    </source>
</evidence>